<dbReference type="Proteomes" id="UP001139028">
    <property type="component" value="Unassembled WGS sequence"/>
</dbReference>
<comment type="caution">
    <text evidence="1">The sequence shown here is derived from an EMBL/GenBank/DDBJ whole genome shotgun (WGS) entry which is preliminary data.</text>
</comment>
<sequence length="143" mass="16599">MTRIDFYILSSEQPEHADIFACRLTEKAYRAGMRVLIAVDNPERAKALDQLLWTFREDSFLPHAPQAELQQAAVEINSGEDPADHHGLLINLCSKVPKWFSRFERLAEIVIQQPEPLKRSRLRFGHFRDRGYPLQSHKITQSM</sequence>
<keyword evidence="2" id="KW-1185">Reference proteome</keyword>
<dbReference type="AlphaFoldDB" id="A0A9X2J3P2"/>
<dbReference type="InterPro" id="IPR036768">
    <property type="entry name" value="PolIII_chi_sf"/>
</dbReference>
<gene>
    <name evidence="1" type="ORF">MO867_05190</name>
</gene>
<name>A0A9X2J3P2_9GAMM</name>
<dbReference type="GO" id="GO:0003677">
    <property type="term" value="F:DNA binding"/>
    <property type="evidence" value="ECO:0007669"/>
    <property type="project" value="InterPro"/>
</dbReference>
<dbReference type="PANTHER" id="PTHR38767">
    <property type="entry name" value="DNA POLYMERASE III SUBUNIT CHI"/>
    <property type="match status" value="1"/>
</dbReference>
<dbReference type="GO" id="GO:0003887">
    <property type="term" value="F:DNA-directed DNA polymerase activity"/>
    <property type="evidence" value="ECO:0007669"/>
    <property type="project" value="InterPro"/>
</dbReference>
<protein>
    <submittedName>
        <fullName evidence="1">DNA polymerase III subunit chi</fullName>
    </submittedName>
</protein>
<proteinExistence type="predicted"/>
<dbReference type="Pfam" id="PF04364">
    <property type="entry name" value="DNA_pol3_chi"/>
    <property type="match status" value="1"/>
</dbReference>
<dbReference type="EMBL" id="JALBWM010000014">
    <property type="protein sequence ID" value="MCO1333732.1"/>
    <property type="molecule type" value="Genomic_DNA"/>
</dbReference>
<dbReference type="SUPFAM" id="SSF102400">
    <property type="entry name" value="DNA polymerase III chi subunit"/>
    <property type="match status" value="1"/>
</dbReference>
<dbReference type="GO" id="GO:0006260">
    <property type="term" value="P:DNA replication"/>
    <property type="evidence" value="ECO:0007669"/>
    <property type="project" value="InterPro"/>
</dbReference>
<dbReference type="GO" id="GO:0032298">
    <property type="term" value="P:positive regulation of DNA-templated DNA replication initiation"/>
    <property type="evidence" value="ECO:0007669"/>
    <property type="project" value="TreeGrafter"/>
</dbReference>
<dbReference type="PANTHER" id="PTHR38767:SF1">
    <property type="entry name" value="DNA POLYMERASE III SUBUNIT CHI"/>
    <property type="match status" value="1"/>
</dbReference>
<dbReference type="Gene3D" id="3.40.50.10110">
    <property type="entry name" value="DNA polymerase III subunit chi"/>
    <property type="match status" value="1"/>
</dbReference>
<reference evidence="1" key="1">
    <citation type="journal article" date="2022" name="Arch. Microbiol.">
        <title>Microbulbifer okhotskensis sp. nov., isolated from a deep bottom sediment of the Okhotsk Sea.</title>
        <authorList>
            <person name="Romanenko L."/>
            <person name="Kurilenko V."/>
            <person name="Otstavnykh N."/>
            <person name="Velansky P."/>
            <person name="Isaeva M."/>
            <person name="Mikhailov V."/>
        </authorList>
    </citation>
    <scope>NUCLEOTIDE SEQUENCE</scope>
    <source>
        <strain evidence="1">OS29</strain>
    </source>
</reference>
<dbReference type="InterPro" id="IPR007459">
    <property type="entry name" value="DNA_pol3_chi"/>
</dbReference>
<evidence type="ECO:0000313" key="1">
    <source>
        <dbReference type="EMBL" id="MCO1333732.1"/>
    </source>
</evidence>
<organism evidence="1 2">
    <name type="scientific">Microbulbifer okhotskensis</name>
    <dbReference type="NCBI Taxonomy" id="2926617"/>
    <lineage>
        <taxon>Bacteria</taxon>
        <taxon>Pseudomonadati</taxon>
        <taxon>Pseudomonadota</taxon>
        <taxon>Gammaproteobacteria</taxon>
        <taxon>Cellvibrionales</taxon>
        <taxon>Microbulbiferaceae</taxon>
        <taxon>Microbulbifer</taxon>
    </lineage>
</organism>
<accession>A0A9X2J3P2</accession>
<evidence type="ECO:0000313" key="2">
    <source>
        <dbReference type="Proteomes" id="UP001139028"/>
    </source>
</evidence>
<dbReference type="RefSeq" id="WP_252465178.1">
    <property type="nucleotide sequence ID" value="NZ_JALBWM010000014.1"/>
</dbReference>